<accession>A0A6G1G643</accession>
<protein>
    <recommendedName>
        <fullName evidence="7">Derlin</fullName>
    </recommendedName>
</protein>
<evidence type="ECO:0000256" key="4">
    <source>
        <dbReference type="ARBA" id="ARBA00022824"/>
    </source>
</evidence>
<evidence type="ECO:0000256" key="7">
    <source>
        <dbReference type="RuleBase" id="RU363059"/>
    </source>
</evidence>
<comment type="similarity">
    <text evidence="2 7">Belongs to the derlin family.</text>
</comment>
<evidence type="ECO:0000256" key="8">
    <source>
        <dbReference type="SAM" id="MobiDB-lite"/>
    </source>
</evidence>
<evidence type="ECO:0000313" key="10">
    <source>
        <dbReference type="Proteomes" id="UP000504638"/>
    </source>
</evidence>
<dbReference type="RefSeq" id="XP_033535164.1">
    <property type="nucleotide sequence ID" value="XM_033680674.1"/>
</dbReference>
<dbReference type="OrthoDB" id="19102at2759"/>
<keyword evidence="5 7" id="KW-1133">Transmembrane helix</keyword>
<dbReference type="Proteomes" id="UP000504638">
    <property type="component" value="Unplaced"/>
</dbReference>
<keyword evidence="6 7" id="KW-0472">Membrane</keyword>
<feature type="transmembrane region" description="Helical" evidence="7">
    <location>
        <begin position="95"/>
        <end position="114"/>
    </location>
</feature>
<reference evidence="11" key="3">
    <citation type="submission" date="2025-04" db="UniProtKB">
        <authorList>
            <consortium name="RefSeq"/>
        </authorList>
    </citation>
    <scope>IDENTIFICATION</scope>
    <source>
        <strain evidence="11">CBS 781.70</strain>
    </source>
</reference>
<dbReference type="GeneID" id="54421244"/>
<dbReference type="PANTHER" id="PTHR11009">
    <property type="entry name" value="DER1-LIKE PROTEIN, DERLIN"/>
    <property type="match status" value="1"/>
</dbReference>
<feature type="transmembrane region" description="Helical" evidence="7">
    <location>
        <begin position="12"/>
        <end position="32"/>
    </location>
</feature>
<sequence length="260" mass="28567">MDVFWAAPPVSRTITAFSFVMSTLSHTGFLFLDPGSLVFFPPLVFGKLPPELWRVVTSCFLTRGGLALLFEPYMLYQYASGLERESSRFPNPGDFFIFLIFLCTVIIGLAYTILGAEMFLPALILALAYTFAQDNPDRQVNVIFINMPAKFMPYAMLFLTYIVVGPYMMYVEITGLVAAHLYNFLTKIWPAFGGGTNIIKTPGFVSRWFGGGSPQARSFGMAYPGRVTAAQNQPGSGSGSGFGGFGSAWQRRGGGRRLGE</sequence>
<gene>
    <name evidence="9 11" type="ORF">P152DRAFT_466088</name>
</gene>
<proteinExistence type="inferred from homology"/>
<keyword evidence="10" id="KW-1185">Reference proteome</keyword>
<evidence type="ECO:0000313" key="11">
    <source>
        <dbReference type="RefSeq" id="XP_033535164.1"/>
    </source>
</evidence>
<evidence type="ECO:0000256" key="5">
    <source>
        <dbReference type="ARBA" id="ARBA00022989"/>
    </source>
</evidence>
<comment type="function">
    <text evidence="7">May be involved in the degradation of misfolded endoplasmic reticulum (ER) luminal proteins.</text>
</comment>
<evidence type="ECO:0000313" key="9">
    <source>
        <dbReference type="EMBL" id="KAF1813533.1"/>
    </source>
</evidence>
<organism evidence="9">
    <name type="scientific">Eremomyces bilateralis CBS 781.70</name>
    <dbReference type="NCBI Taxonomy" id="1392243"/>
    <lineage>
        <taxon>Eukaryota</taxon>
        <taxon>Fungi</taxon>
        <taxon>Dikarya</taxon>
        <taxon>Ascomycota</taxon>
        <taxon>Pezizomycotina</taxon>
        <taxon>Dothideomycetes</taxon>
        <taxon>Dothideomycetes incertae sedis</taxon>
        <taxon>Eremomycetales</taxon>
        <taxon>Eremomycetaceae</taxon>
        <taxon>Eremomyces</taxon>
    </lineage>
</organism>
<keyword evidence="3 7" id="KW-0812">Transmembrane</keyword>
<dbReference type="AlphaFoldDB" id="A0A6G1G643"/>
<feature type="transmembrane region" description="Helical" evidence="7">
    <location>
        <begin position="52"/>
        <end position="74"/>
    </location>
</feature>
<evidence type="ECO:0000256" key="2">
    <source>
        <dbReference type="ARBA" id="ARBA00008917"/>
    </source>
</evidence>
<reference evidence="9 11" key="1">
    <citation type="submission" date="2020-01" db="EMBL/GenBank/DDBJ databases">
        <authorList>
            <consortium name="DOE Joint Genome Institute"/>
            <person name="Haridas S."/>
            <person name="Albert R."/>
            <person name="Binder M."/>
            <person name="Bloem J."/>
            <person name="Labutti K."/>
            <person name="Salamov A."/>
            <person name="Andreopoulos B."/>
            <person name="Baker S.E."/>
            <person name="Barry K."/>
            <person name="Bills G."/>
            <person name="Bluhm B.H."/>
            <person name="Cannon C."/>
            <person name="Castanera R."/>
            <person name="Culley D.E."/>
            <person name="Daum C."/>
            <person name="Ezra D."/>
            <person name="Gonzalez J.B."/>
            <person name="Henrissat B."/>
            <person name="Kuo A."/>
            <person name="Liang C."/>
            <person name="Lipzen A."/>
            <person name="Lutzoni F."/>
            <person name="Magnuson J."/>
            <person name="Mondo S."/>
            <person name="Nolan M."/>
            <person name="Ohm R."/>
            <person name="Pangilinan J."/>
            <person name="Park H.-J."/>
            <person name="Ramirez L."/>
            <person name="Alfaro M."/>
            <person name="Sun H."/>
            <person name="Tritt A."/>
            <person name="Yoshinaga Y."/>
            <person name="Zwiers L.-H."/>
            <person name="Turgeon B.G."/>
            <person name="Goodwin S.B."/>
            <person name="Spatafora J.W."/>
            <person name="Crous P.W."/>
            <person name="Grigoriev I.V."/>
        </authorList>
    </citation>
    <scope>NUCLEOTIDE SEQUENCE</scope>
    <source>
        <strain evidence="9 11">CBS 781.70</strain>
    </source>
</reference>
<dbReference type="GO" id="GO:0005789">
    <property type="term" value="C:endoplasmic reticulum membrane"/>
    <property type="evidence" value="ECO:0007669"/>
    <property type="project" value="UniProtKB-SubCell"/>
</dbReference>
<keyword evidence="4 7" id="KW-0256">Endoplasmic reticulum</keyword>
<evidence type="ECO:0000256" key="1">
    <source>
        <dbReference type="ARBA" id="ARBA00004477"/>
    </source>
</evidence>
<evidence type="ECO:0000256" key="6">
    <source>
        <dbReference type="ARBA" id="ARBA00023136"/>
    </source>
</evidence>
<dbReference type="Pfam" id="PF04511">
    <property type="entry name" value="DER1"/>
    <property type="match status" value="1"/>
</dbReference>
<name>A0A6G1G643_9PEZI</name>
<dbReference type="InterPro" id="IPR007599">
    <property type="entry name" value="DER1"/>
</dbReference>
<evidence type="ECO:0000256" key="3">
    <source>
        <dbReference type="ARBA" id="ARBA00022692"/>
    </source>
</evidence>
<dbReference type="SUPFAM" id="SSF144091">
    <property type="entry name" value="Rhomboid-like"/>
    <property type="match status" value="1"/>
</dbReference>
<dbReference type="Gene3D" id="1.20.1540.10">
    <property type="entry name" value="Rhomboid-like"/>
    <property type="match status" value="1"/>
</dbReference>
<feature type="region of interest" description="Disordered" evidence="8">
    <location>
        <begin position="232"/>
        <end position="260"/>
    </location>
</feature>
<comment type="subcellular location">
    <subcellularLocation>
        <location evidence="1 7">Endoplasmic reticulum membrane</location>
        <topology evidence="1 7">Multi-pass membrane protein</topology>
    </subcellularLocation>
</comment>
<reference evidence="11" key="2">
    <citation type="submission" date="2020-04" db="EMBL/GenBank/DDBJ databases">
        <authorList>
            <consortium name="NCBI Genome Project"/>
        </authorList>
    </citation>
    <scope>NUCLEOTIDE SEQUENCE</scope>
    <source>
        <strain evidence="11">CBS 781.70</strain>
    </source>
</reference>
<dbReference type="EMBL" id="ML975155">
    <property type="protein sequence ID" value="KAF1813533.1"/>
    <property type="molecule type" value="Genomic_DNA"/>
</dbReference>
<feature type="compositionally biased region" description="Gly residues" evidence="8">
    <location>
        <begin position="236"/>
        <end position="246"/>
    </location>
</feature>
<dbReference type="GO" id="GO:0006950">
    <property type="term" value="P:response to stress"/>
    <property type="evidence" value="ECO:0007669"/>
    <property type="project" value="UniProtKB-ARBA"/>
</dbReference>
<feature type="transmembrane region" description="Helical" evidence="7">
    <location>
        <begin position="151"/>
        <end position="170"/>
    </location>
</feature>
<dbReference type="InterPro" id="IPR035952">
    <property type="entry name" value="Rhomboid-like_sf"/>
</dbReference>